<organism evidence="1 2">
    <name type="scientific">Dermacentor silvarum</name>
    <name type="common">Tick</name>
    <dbReference type="NCBI Taxonomy" id="543639"/>
    <lineage>
        <taxon>Eukaryota</taxon>
        <taxon>Metazoa</taxon>
        <taxon>Ecdysozoa</taxon>
        <taxon>Arthropoda</taxon>
        <taxon>Chelicerata</taxon>
        <taxon>Arachnida</taxon>
        <taxon>Acari</taxon>
        <taxon>Parasitiformes</taxon>
        <taxon>Ixodida</taxon>
        <taxon>Ixodoidea</taxon>
        <taxon>Ixodidae</taxon>
        <taxon>Rhipicephalinae</taxon>
        <taxon>Dermacentor</taxon>
    </lineage>
</organism>
<name>A0ACB8DP97_DERSI</name>
<evidence type="ECO:0000313" key="2">
    <source>
        <dbReference type="Proteomes" id="UP000821865"/>
    </source>
</evidence>
<sequence length="259" mass="28897">MDNAVPVTEPSSIAQSFASQFSSTYSSTTSLDPDILTQEVETRVTTPAASISNISFSHDDLHEAVRFIKPSQNPGPNYAAPSFLKLIYPHVTSSLLLMFQSFVDNAFAPQKWKESFVTPVHKGRGKPTCEVSSYRPVLITSILCRTFKRLVNRSIIDFREQNSILASSPHGFRPNRSSAKYFHGMRHDSNALNGRRSNTAVARIRLLSRCLDGSLDDSYISSVVRYSKRTGQPEPMYARKVRHQNSLIPAAVRDFLSAP</sequence>
<dbReference type="Proteomes" id="UP000821865">
    <property type="component" value="Chromosome 10"/>
</dbReference>
<protein>
    <submittedName>
        <fullName evidence="1">Uncharacterized protein</fullName>
    </submittedName>
</protein>
<reference evidence="1" key="1">
    <citation type="submission" date="2020-05" db="EMBL/GenBank/DDBJ databases">
        <title>Large-scale comparative analyses of tick genomes elucidate their genetic diversity and vector capacities.</title>
        <authorList>
            <person name="Jia N."/>
            <person name="Wang J."/>
            <person name="Shi W."/>
            <person name="Du L."/>
            <person name="Sun Y."/>
            <person name="Zhan W."/>
            <person name="Jiang J."/>
            <person name="Wang Q."/>
            <person name="Zhang B."/>
            <person name="Ji P."/>
            <person name="Sakyi L.B."/>
            <person name="Cui X."/>
            <person name="Yuan T."/>
            <person name="Jiang B."/>
            <person name="Yang W."/>
            <person name="Lam T.T.-Y."/>
            <person name="Chang Q."/>
            <person name="Ding S."/>
            <person name="Wang X."/>
            <person name="Zhu J."/>
            <person name="Ruan X."/>
            <person name="Zhao L."/>
            <person name="Wei J."/>
            <person name="Que T."/>
            <person name="Du C."/>
            <person name="Cheng J."/>
            <person name="Dai P."/>
            <person name="Han X."/>
            <person name="Huang E."/>
            <person name="Gao Y."/>
            <person name="Liu J."/>
            <person name="Shao H."/>
            <person name="Ye R."/>
            <person name="Li L."/>
            <person name="Wei W."/>
            <person name="Wang X."/>
            <person name="Wang C."/>
            <person name="Yang T."/>
            <person name="Huo Q."/>
            <person name="Li W."/>
            <person name="Guo W."/>
            <person name="Chen H."/>
            <person name="Zhou L."/>
            <person name="Ni X."/>
            <person name="Tian J."/>
            <person name="Zhou Y."/>
            <person name="Sheng Y."/>
            <person name="Liu T."/>
            <person name="Pan Y."/>
            <person name="Xia L."/>
            <person name="Li J."/>
            <person name="Zhao F."/>
            <person name="Cao W."/>
        </authorList>
    </citation>
    <scope>NUCLEOTIDE SEQUENCE</scope>
    <source>
        <strain evidence="1">Dsil-2018</strain>
    </source>
</reference>
<keyword evidence="2" id="KW-1185">Reference proteome</keyword>
<proteinExistence type="predicted"/>
<evidence type="ECO:0000313" key="1">
    <source>
        <dbReference type="EMBL" id="KAH7974268.1"/>
    </source>
</evidence>
<gene>
    <name evidence="1" type="ORF">HPB49_013517</name>
</gene>
<comment type="caution">
    <text evidence="1">The sequence shown here is derived from an EMBL/GenBank/DDBJ whole genome shotgun (WGS) entry which is preliminary data.</text>
</comment>
<accession>A0ACB8DP97</accession>
<dbReference type="EMBL" id="CM023479">
    <property type="protein sequence ID" value="KAH7974268.1"/>
    <property type="molecule type" value="Genomic_DNA"/>
</dbReference>